<comment type="pathway">
    <text evidence="2 9">Amino-acid biosynthesis; L-tryptophan biosynthesis; L-tryptophan from chorismate: step 3/5.</text>
</comment>
<dbReference type="OrthoDB" id="9796196at2"/>
<dbReference type="Pfam" id="PF00697">
    <property type="entry name" value="PRAI"/>
    <property type="match status" value="1"/>
</dbReference>
<dbReference type="GO" id="GO:0004640">
    <property type="term" value="F:phosphoribosylanthranilate isomerase activity"/>
    <property type="evidence" value="ECO:0007669"/>
    <property type="project" value="UniProtKB-UniRule"/>
</dbReference>
<feature type="domain" description="N-(5'phosphoribosyl) anthranilate isomerase (PRAI)" evidence="10">
    <location>
        <begin position="65"/>
        <end position="218"/>
    </location>
</feature>
<comment type="similarity">
    <text evidence="9">Belongs to the TrpF family.</text>
</comment>
<accession>A0A6P1ZME5</accession>
<evidence type="ECO:0000256" key="5">
    <source>
        <dbReference type="ARBA" id="ARBA00022605"/>
    </source>
</evidence>
<dbReference type="InterPro" id="IPR011060">
    <property type="entry name" value="RibuloseP-bd_barrel"/>
</dbReference>
<comment type="caution">
    <text evidence="11">The sequence shown here is derived from an EMBL/GenBank/DDBJ whole genome shotgun (WGS) entry which is preliminary data.</text>
</comment>
<evidence type="ECO:0000256" key="4">
    <source>
        <dbReference type="ARBA" id="ARBA00022272"/>
    </source>
</evidence>
<gene>
    <name evidence="9" type="primary">trpF</name>
    <name evidence="11" type="ORF">DQK91_00860</name>
</gene>
<dbReference type="CDD" id="cd00405">
    <property type="entry name" value="PRAI"/>
    <property type="match status" value="1"/>
</dbReference>
<evidence type="ECO:0000256" key="6">
    <source>
        <dbReference type="ARBA" id="ARBA00022822"/>
    </source>
</evidence>
<dbReference type="UniPathway" id="UPA00035">
    <property type="reaction ID" value="UER00042"/>
</dbReference>
<dbReference type="InterPro" id="IPR044643">
    <property type="entry name" value="TrpF_fam"/>
</dbReference>
<dbReference type="Proteomes" id="UP000434052">
    <property type="component" value="Unassembled WGS sequence"/>
</dbReference>
<evidence type="ECO:0000256" key="2">
    <source>
        <dbReference type="ARBA" id="ARBA00004664"/>
    </source>
</evidence>
<keyword evidence="6 9" id="KW-0822">Tryptophan biosynthesis</keyword>
<dbReference type="PANTHER" id="PTHR42894">
    <property type="entry name" value="N-(5'-PHOSPHORIBOSYL)ANTHRANILATE ISOMERASE"/>
    <property type="match status" value="1"/>
</dbReference>
<dbReference type="HAMAP" id="MF_00135">
    <property type="entry name" value="PRAI"/>
    <property type="match status" value="1"/>
</dbReference>
<dbReference type="SUPFAM" id="SSF51366">
    <property type="entry name" value="Ribulose-phoshate binding barrel"/>
    <property type="match status" value="1"/>
</dbReference>
<evidence type="ECO:0000313" key="11">
    <source>
        <dbReference type="EMBL" id="TVM36509.1"/>
    </source>
</evidence>
<protein>
    <recommendedName>
        <fullName evidence="4 9">N-(5'-phosphoribosyl)anthranilate isomerase</fullName>
        <shortName evidence="9">PRAI</shortName>
        <ecNumber evidence="3 9">5.3.1.24</ecNumber>
    </recommendedName>
</protein>
<evidence type="ECO:0000313" key="12">
    <source>
        <dbReference type="Proteomes" id="UP000434052"/>
    </source>
</evidence>
<evidence type="ECO:0000256" key="9">
    <source>
        <dbReference type="HAMAP-Rule" id="MF_00135"/>
    </source>
</evidence>
<name>A0A6P1ZME5_9BACT</name>
<dbReference type="EC" id="5.3.1.24" evidence="3 9"/>
<keyword evidence="8 9" id="KW-0413">Isomerase</keyword>
<evidence type="ECO:0000256" key="1">
    <source>
        <dbReference type="ARBA" id="ARBA00001164"/>
    </source>
</evidence>
<dbReference type="Gene3D" id="3.20.20.70">
    <property type="entry name" value="Aldolase class I"/>
    <property type="match status" value="1"/>
</dbReference>
<comment type="catalytic activity">
    <reaction evidence="1 9">
        <text>N-(5-phospho-beta-D-ribosyl)anthranilate = 1-(2-carboxyphenylamino)-1-deoxy-D-ribulose 5-phosphate</text>
        <dbReference type="Rhea" id="RHEA:21540"/>
        <dbReference type="ChEBI" id="CHEBI:18277"/>
        <dbReference type="ChEBI" id="CHEBI:58613"/>
        <dbReference type="EC" id="5.3.1.24"/>
    </reaction>
</comment>
<evidence type="ECO:0000256" key="8">
    <source>
        <dbReference type="ARBA" id="ARBA00023235"/>
    </source>
</evidence>
<reference evidence="11 12" key="1">
    <citation type="submission" date="2018-06" db="EMBL/GenBank/DDBJ databases">
        <title>Complete genome of Desulfovibrio marinus P48SEP.</title>
        <authorList>
            <person name="Crispim J.S."/>
            <person name="Vidigal P.M.P."/>
            <person name="Silva L.C.F."/>
            <person name="Araujo L.C."/>
            <person name="Laguardia C.N."/>
            <person name="Dias R.S."/>
            <person name="Sousa M.P."/>
            <person name="Paula S.O."/>
            <person name="Silva C."/>
        </authorList>
    </citation>
    <scope>NUCLEOTIDE SEQUENCE [LARGE SCALE GENOMIC DNA]</scope>
    <source>
        <strain evidence="11 12">P48SEP</strain>
    </source>
</reference>
<dbReference type="PANTHER" id="PTHR42894:SF1">
    <property type="entry name" value="N-(5'-PHOSPHORIBOSYL)ANTHRANILATE ISOMERASE"/>
    <property type="match status" value="1"/>
</dbReference>
<dbReference type="InterPro" id="IPR001240">
    <property type="entry name" value="PRAI_dom"/>
</dbReference>
<dbReference type="InterPro" id="IPR013785">
    <property type="entry name" value="Aldolase_TIM"/>
</dbReference>
<dbReference type="AlphaFoldDB" id="A0A6P1ZME5"/>
<organism evidence="11 12">
    <name type="scientific">Oceanidesulfovibrio marinus</name>
    <dbReference type="NCBI Taxonomy" id="370038"/>
    <lineage>
        <taxon>Bacteria</taxon>
        <taxon>Pseudomonadati</taxon>
        <taxon>Thermodesulfobacteriota</taxon>
        <taxon>Desulfovibrionia</taxon>
        <taxon>Desulfovibrionales</taxon>
        <taxon>Desulfovibrionaceae</taxon>
        <taxon>Oceanidesulfovibrio</taxon>
    </lineage>
</organism>
<sequence length="240" mass="25043">MTRGFVQAAGVHDISEMLLLAQCGVDAAGFPLRLPVHAEDCGEDEAAAIIREARQQGIAMAATCITYENDPAEAVGLTRRIGASTLQLHGDILPAGLARLRTLGPELFIIKSLIVGRSSEGQLLGEARAAAPYVDAFITDTFDPASGATGATGRVHNWETSRRIARETGIPLMLAGGLGLENVAEAIRQVGPAAVDAHTGLEDPDGRKDAVLVEAFVREARHAFAGLNHAAAGTAPWPVG</sequence>
<proteinExistence type="inferred from homology"/>
<evidence type="ECO:0000256" key="3">
    <source>
        <dbReference type="ARBA" id="ARBA00012572"/>
    </source>
</evidence>
<dbReference type="GO" id="GO:0000162">
    <property type="term" value="P:L-tryptophan biosynthetic process"/>
    <property type="evidence" value="ECO:0007669"/>
    <property type="project" value="UniProtKB-UniRule"/>
</dbReference>
<dbReference type="EMBL" id="QMIF01000001">
    <property type="protein sequence ID" value="TVM36509.1"/>
    <property type="molecule type" value="Genomic_DNA"/>
</dbReference>
<evidence type="ECO:0000259" key="10">
    <source>
        <dbReference type="Pfam" id="PF00697"/>
    </source>
</evidence>
<keyword evidence="7 9" id="KW-0057">Aromatic amino acid biosynthesis</keyword>
<evidence type="ECO:0000256" key="7">
    <source>
        <dbReference type="ARBA" id="ARBA00023141"/>
    </source>
</evidence>
<keyword evidence="5 9" id="KW-0028">Amino-acid biosynthesis</keyword>